<dbReference type="Proteomes" id="UP001352852">
    <property type="component" value="Unassembled WGS sequence"/>
</dbReference>
<proteinExistence type="predicted"/>
<sequence length="103" mass="11776">MLVLCASYFEYYYINSFEMFLPFFFFSAALDNCYQTTQMAERVKVQRSLTSRGRGNEGPQQRRHQNELLSDTTQKRGKEGACGAAVTRSSDQSIAVPLHIDHN</sequence>
<keyword evidence="3" id="KW-1185">Reference proteome</keyword>
<comment type="caution">
    <text evidence="2">The sequence shown here is derived from an EMBL/GenBank/DDBJ whole genome shotgun (WGS) entry which is preliminary data.</text>
</comment>
<evidence type="ECO:0000313" key="2">
    <source>
        <dbReference type="EMBL" id="MED6294976.1"/>
    </source>
</evidence>
<organism evidence="2 3">
    <name type="scientific">Characodon lateralis</name>
    <dbReference type="NCBI Taxonomy" id="208331"/>
    <lineage>
        <taxon>Eukaryota</taxon>
        <taxon>Metazoa</taxon>
        <taxon>Chordata</taxon>
        <taxon>Craniata</taxon>
        <taxon>Vertebrata</taxon>
        <taxon>Euteleostomi</taxon>
        <taxon>Actinopterygii</taxon>
        <taxon>Neopterygii</taxon>
        <taxon>Teleostei</taxon>
        <taxon>Neoteleostei</taxon>
        <taxon>Acanthomorphata</taxon>
        <taxon>Ovalentaria</taxon>
        <taxon>Atherinomorphae</taxon>
        <taxon>Cyprinodontiformes</taxon>
        <taxon>Goodeidae</taxon>
        <taxon>Characodon</taxon>
    </lineage>
</organism>
<feature type="region of interest" description="Disordered" evidence="1">
    <location>
        <begin position="46"/>
        <end position="90"/>
    </location>
</feature>
<evidence type="ECO:0000313" key="3">
    <source>
        <dbReference type="Proteomes" id="UP001352852"/>
    </source>
</evidence>
<reference evidence="2 3" key="1">
    <citation type="submission" date="2021-06" db="EMBL/GenBank/DDBJ databases">
        <authorList>
            <person name="Palmer J.M."/>
        </authorList>
    </citation>
    <scope>NUCLEOTIDE SEQUENCE [LARGE SCALE GENOMIC DNA]</scope>
    <source>
        <strain evidence="2 3">CL_MEX2019</strain>
        <tissue evidence="2">Muscle</tissue>
    </source>
</reference>
<accession>A0ABU7F7C7</accession>
<dbReference type="EMBL" id="JAHUTJ010077009">
    <property type="protein sequence ID" value="MED6294976.1"/>
    <property type="molecule type" value="Genomic_DNA"/>
</dbReference>
<gene>
    <name evidence="2" type="ORF">CHARACLAT_026595</name>
</gene>
<name>A0ABU7F7C7_9TELE</name>
<evidence type="ECO:0000256" key="1">
    <source>
        <dbReference type="SAM" id="MobiDB-lite"/>
    </source>
</evidence>
<protein>
    <submittedName>
        <fullName evidence="2">Uncharacterized protein</fullName>
    </submittedName>
</protein>